<feature type="region of interest" description="Disordered" evidence="1">
    <location>
        <begin position="49"/>
        <end position="80"/>
    </location>
</feature>
<dbReference type="Proteomes" id="UP000030816">
    <property type="component" value="Unassembled WGS sequence"/>
</dbReference>
<protein>
    <submittedName>
        <fullName evidence="2">Uncharacterized protein</fullName>
    </submittedName>
</protein>
<evidence type="ECO:0000256" key="1">
    <source>
        <dbReference type="SAM" id="MobiDB-lite"/>
    </source>
</evidence>
<feature type="region of interest" description="Disordered" evidence="1">
    <location>
        <begin position="1"/>
        <end position="37"/>
    </location>
</feature>
<evidence type="ECO:0000313" key="3">
    <source>
        <dbReference type="Proteomes" id="UP000030816"/>
    </source>
</evidence>
<gene>
    <name evidence="2" type="ORF">MAM_05066</name>
</gene>
<dbReference type="GeneID" id="63739521"/>
<dbReference type="EMBL" id="AZHE01000012">
    <property type="protein sequence ID" value="KHN96957.1"/>
    <property type="molecule type" value="Genomic_DNA"/>
</dbReference>
<evidence type="ECO:0000313" key="2">
    <source>
        <dbReference type="EMBL" id="KHN96957.1"/>
    </source>
</evidence>
<dbReference type="AlphaFoldDB" id="A0A0B2WU15"/>
<dbReference type="RefSeq" id="XP_040678023.1">
    <property type="nucleotide sequence ID" value="XM_040823864.1"/>
</dbReference>
<keyword evidence="3" id="KW-1185">Reference proteome</keyword>
<sequence length="80" mass="9037">MPFGHRAHHQTTTTTRPGLFSRRPRQVHHQKRKPTVRDKVSGALMKLRASLTRRPGLKAAGTRRMRGTDGRGGHKHGHAF</sequence>
<reference evidence="2 3" key="1">
    <citation type="journal article" date="2014" name="Proc. Natl. Acad. Sci. U.S.A.">
        <title>Trajectory and genomic determinants of fungal-pathogen speciation and host adaptation.</title>
        <authorList>
            <person name="Hu X."/>
            <person name="Xiao G."/>
            <person name="Zheng P."/>
            <person name="Shang Y."/>
            <person name="Su Y."/>
            <person name="Zhang X."/>
            <person name="Liu X."/>
            <person name="Zhan S."/>
            <person name="St Leger R.J."/>
            <person name="Wang C."/>
        </authorList>
    </citation>
    <scope>NUCLEOTIDE SEQUENCE [LARGE SCALE GENOMIC DNA]</scope>
    <source>
        <strain evidence="2 3">ARSEF 1941</strain>
    </source>
</reference>
<dbReference type="OrthoDB" id="5426707at2759"/>
<dbReference type="HOGENOM" id="CLU_124525_2_0_1"/>
<proteinExistence type="predicted"/>
<accession>A0A0B2WU15</accession>
<organism evidence="2 3">
    <name type="scientific">Metarhizium album (strain ARSEF 1941)</name>
    <dbReference type="NCBI Taxonomy" id="1081103"/>
    <lineage>
        <taxon>Eukaryota</taxon>
        <taxon>Fungi</taxon>
        <taxon>Dikarya</taxon>
        <taxon>Ascomycota</taxon>
        <taxon>Pezizomycotina</taxon>
        <taxon>Sordariomycetes</taxon>
        <taxon>Hypocreomycetidae</taxon>
        <taxon>Hypocreales</taxon>
        <taxon>Clavicipitaceae</taxon>
        <taxon>Metarhizium</taxon>
    </lineage>
</organism>
<name>A0A0B2WU15_METAS</name>
<comment type="caution">
    <text evidence="2">The sequence shown here is derived from an EMBL/GenBank/DDBJ whole genome shotgun (WGS) entry which is preliminary data.</text>
</comment>
<feature type="compositionally biased region" description="Basic residues" evidence="1">
    <location>
        <begin position="22"/>
        <end position="34"/>
    </location>
</feature>